<dbReference type="Gene3D" id="3.90.550.10">
    <property type="entry name" value="Spore Coat Polysaccharide Biosynthesis Protein SpsA, Chain A"/>
    <property type="match status" value="1"/>
</dbReference>
<sequence>MILVQARSTSKRLPNKSLLSIGGVAIIEWVLSACLDLENEHTVVLCIPNTTEELELESFVRFKFPRVRIFKGSEENVFQRFQGAYKSHLDELLAENISNGVIRICADRPLLSRYLISDLVHIDHEVDQLLYNHFNPLRVGPIGIGGESMSRYLAENLFTGKMFALANFEHVTSDLYQTMPENCKFIETFPEKYFESSFDLTVDTAEDLKMLNQLVVDFHIIPGGDISASQYREIGNFLCKK</sequence>
<name>A0AAD0E3B7_9ACTN</name>
<evidence type="ECO:0000313" key="2">
    <source>
        <dbReference type="Proteomes" id="UP000217144"/>
    </source>
</evidence>
<dbReference type="EMBL" id="CP016769">
    <property type="protein sequence ID" value="ASY10023.1"/>
    <property type="molecule type" value="Genomic_DNA"/>
</dbReference>
<organism evidence="1 2">
    <name type="scientific">Candidatus Planktophila lacus</name>
    <dbReference type="NCBI Taxonomy" id="1884913"/>
    <lineage>
        <taxon>Bacteria</taxon>
        <taxon>Bacillati</taxon>
        <taxon>Actinomycetota</taxon>
        <taxon>Actinomycetes</taxon>
        <taxon>Candidatus Nanopelagicales</taxon>
        <taxon>Candidatus Nanopelagicaceae</taxon>
        <taxon>Candidatus Planktophila</taxon>
    </lineage>
</organism>
<proteinExistence type="predicted"/>
<dbReference type="RefSeq" id="WP_095670508.1">
    <property type="nucleotide sequence ID" value="NZ_CP016769.1"/>
</dbReference>
<dbReference type="KEGG" id="plan:A1s21148_00270"/>
<reference evidence="1 2" key="1">
    <citation type="submission" date="2016-07" db="EMBL/GenBank/DDBJ databases">
        <title>High microdiversification within the ubiquitous acI lineage of Actinobacteria.</title>
        <authorList>
            <person name="Neuenschwander S.M."/>
            <person name="Salcher M."/>
            <person name="Ghai R."/>
            <person name="Pernthaler J."/>
        </authorList>
    </citation>
    <scope>NUCLEOTIDE SEQUENCE [LARGE SCALE GENOMIC DNA]</scope>
    <source>
        <strain evidence="1">MMS-21-148</strain>
    </source>
</reference>
<dbReference type="InterPro" id="IPR003329">
    <property type="entry name" value="Cytidylyl_trans"/>
</dbReference>
<protein>
    <submittedName>
        <fullName evidence="1">Spore coat polysaccharide biosynthesis protein SpsF</fullName>
    </submittedName>
</protein>
<gene>
    <name evidence="1" type="ORF">A1s21148_00270</name>
</gene>
<dbReference type="Pfam" id="PF02348">
    <property type="entry name" value="CTP_transf_3"/>
    <property type="match status" value="1"/>
</dbReference>
<dbReference type="AlphaFoldDB" id="A0AAD0E3B7"/>
<evidence type="ECO:0000313" key="1">
    <source>
        <dbReference type="EMBL" id="ASY10023.1"/>
    </source>
</evidence>
<keyword evidence="2" id="KW-1185">Reference proteome</keyword>
<dbReference type="InterPro" id="IPR029044">
    <property type="entry name" value="Nucleotide-diphossugar_trans"/>
</dbReference>
<dbReference type="Proteomes" id="UP000217144">
    <property type="component" value="Chromosome"/>
</dbReference>
<accession>A0AAD0E3B7</accession>
<dbReference type="SUPFAM" id="SSF53448">
    <property type="entry name" value="Nucleotide-diphospho-sugar transferases"/>
    <property type="match status" value="1"/>
</dbReference>